<dbReference type="SUPFAM" id="SSF46458">
    <property type="entry name" value="Globin-like"/>
    <property type="match status" value="1"/>
</dbReference>
<dbReference type="Gene3D" id="1.10.490.10">
    <property type="entry name" value="Globins"/>
    <property type="match status" value="1"/>
</dbReference>
<evidence type="ECO:0008006" key="3">
    <source>
        <dbReference type="Google" id="ProtNLM"/>
    </source>
</evidence>
<proteinExistence type="predicted"/>
<organism evidence="1 2">
    <name type="scientific">Hymenobacter negativus</name>
    <dbReference type="NCBI Taxonomy" id="2795026"/>
    <lineage>
        <taxon>Bacteria</taxon>
        <taxon>Pseudomonadati</taxon>
        <taxon>Bacteroidota</taxon>
        <taxon>Cytophagia</taxon>
        <taxon>Cytophagales</taxon>
        <taxon>Hymenobacteraceae</taxon>
        <taxon>Hymenobacter</taxon>
    </lineage>
</organism>
<protein>
    <recommendedName>
        <fullName evidence="3">Group III truncated hemoglobin</fullName>
    </recommendedName>
</protein>
<gene>
    <name evidence="1" type="ORF">I7X13_02795</name>
</gene>
<dbReference type="InterPro" id="IPR012292">
    <property type="entry name" value="Globin/Proto"/>
</dbReference>
<comment type="caution">
    <text evidence="1">The sequence shown here is derived from an EMBL/GenBank/DDBJ whole genome shotgun (WGS) entry which is preliminary data.</text>
</comment>
<keyword evidence="2" id="KW-1185">Reference proteome</keyword>
<dbReference type="EMBL" id="JAEDAE010000001">
    <property type="protein sequence ID" value="MBH8556958.1"/>
    <property type="molecule type" value="Genomic_DNA"/>
</dbReference>
<dbReference type="Proteomes" id="UP000625631">
    <property type="component" value="Unassembled WGS sequence"/>
</dbReference>
<reference evidence="1 2" key="1">
    <citation type="submission" date="2020-12" db="EMBL/GenBank/DDBJ databases">
        <title>Hymenobacter sp.</title>
        <authorList>
            <person name="Kim M.K."/>
        </authorList>
    </citation>
    <scope>NUCLEOTIDE SEQUENCE [LARGE SCALE GENOMIC DNA]</scope>
    <source>
        <strain evidence="1 2">BT442</strain>
    </source>
</reference>
<evidence type="ECO:0000313" key="1">
    <source>
        <dbReference type="EMBL" id="MBH8556958.1"/>
    </source>
</evidence>
<evidence type="ECO:0000313" key="2">
    <source>
        <dbReference type="Proteomes" id="UP000625631"/>
    </source>
</evidence>
<name>A0ABS0Q2U9_9BACT</name>
<accession>A0ABS0Q2U9</accession>
<dbReference type="InterPro" id="IPR009050">
    <property type="entry name" value="Globin-like_sf"/>
</dbReference>
<sequence>MATPSQRHRFVELFAARIAEDELLGPIFGRAGHVSRGEFAWWEQALTGMRYYGRLLADTAAQLPCNTYFERWCAVLESTFRQYFHGPGAAEAQGHVRNVATMLGHWHLVRQRHPGLAQPNRTASKSQLAA</sequence>